<feature type="domain" description="PIN" evidence="1">
    <location>
        <begin position="13"/>
        <end position="128"/>
    </location>
</feature>
<comment type="caution">
    <text evidence="2">The sequence shown here is derived from an EMBL/GenBank/DDBJ whole genome shotgun (WGS) entry which is preliminary data.</text>
</comment>
<protein>
    <submittedName>
        <fullName evidence="2">PIN domain-containing protein</fullName>
    </submittedName>
</protein>
<accession>A0ABX1TQ91</accession>
<dbReference type="RefSeq" id="WP_169250128.1">
    <property type="nucleotide sequence ID" value="NZ_SPMZ01000066.1"/>
</dbReference>
<sequence>MPNGWIGIVARSFIDTNILLYADDRFDAGKQRIAIDLLVELRRRRAGVLSIQVLSEYYVNAVRKLGLEPSLARRRTEQFGRFEVVKPSLELVLAAIDLHRFQGLSYWDAMILQAAMMGGCTELLSEDFQHGRTLSGVRIINPFA</sequence>
<dbReference type="Proteomes" id="UP000760480">
    <property type="component" value="Unassembled WGS sequence"/>
</dbReference>
<dbReference type="InterPro" id="IPR029060">
    <property type="entry name" value="PIN-like_dom_sf"/>
</dbReference>
<dbReference type="CDD" id="cd18692">
    <property type="entry name" value="PIN_VapC-like"/>
    <property type="match status" value="1"/>
</dbReference>
<proteinExistence type="predicted"/>
<evidence type="ECO:0000313" key="2">
    <source>
        <dbReference type="EMBL" id="NMQ20859.1"/>
    </source>
</evidence>
<dbReference type="SUPFAM" id="SSF88723">
    <property type="entry name" value="PIN domain-like"/>
    <property type="match status" value="1"/>
</dbReference>
<dbReference type="InterPro" id="IPR002716">
    <property type="entry name" value="PIN_dom"/>
</dbReference>
<dbReference type="Pfam" id="PF01850">
    <property type="entry name" value="PIN"/>
    <property type="match status" value="1"/>
</dbReference>
<name>A0ABX1TQ91_9GAMM</name>
<organism evidence="2 3">
    <name type="scientific">Candidatus Competibacter phosphatis</name>
    <dbReference type="NCBI Taxonomy" id="221280"/>
    <lineage>
        <taxon>Bacteria</taxon>
        <taxon>Pseudomonadati</taxon>
        <taxon>Pseudomonadota</taxon>
        <taxon>Gammaproteobacteria</taxon>
        <taxon>Candidatus Competibacteraceae</taxon>
        <taxon>Candidatus Competibacter</taxon>
    </lineage>
</organism>
<evidence type="ECO:0000313" key="3">
    <source>
        <dbReference type="Proteomes" id="UP000760480"/>
    </source>
</evidence>
<keyword evidence="3" id="KW-1185">Reference proteome</keyword>
<dbReference type="EMBL" id="SPMZ01000066">
    <property type="protein sequence ID" value="NMQ20859.1"/>
    <property type="molecule type" value="Genomic_DNA"/>
</dbReference>
<gene>
    <name evidence="2" type="ORF">E4P82_17680</name>
</gene>
<dbReference type="Gene3D" id="3.40.50.1010">
    <property type="entry name" value="5'-nuclease"/>
    <property type="match status" value="1"/>
</dbReference>
<evidence type="ECO:0000259" key="1">
    <source>
        <dbReference type="Pfam" id="PF01850"/>
    </source>
</evidence>
<reference evidence="2 3" key="1">
    <citation type="submission" date="2019-03" db="EMBL/GenBank/DDBJ databases">
        <title>Metabolic reconstructions from genomes of highly enriched 'Candidatus Accumulibacter' and 'Candidatus Competibacter' bioreactor populations.</title>
        <authorList>
            <person name="Annavajhala M.K."/>
            <person name="Welles L."/>
            <person name="Abbas B."/>
            <person name="Sorokin D."/>
            <person name="Park H."/>
            <person name="Van Loosdrecht M."/>
            <person name="Chandran K."/>
        </authorList>
    </citation>
    <scope>NUCLEOTIDE SEQUENCE [LARGE SCALE GENOMIC DNA]</scope>
    <source>
        <strain evidence="2 3">SBR_G</strain>
    </source>
</reference>